<dbReference type="EMBL" id="RXNR01000038">
    <property type="protein sequence ID" value="RTQ91659.1"/>
    <property type="molecule type" value="Genomic_DNA"/>
</dbReference>
<dbReference type="PANTHER" id="PTHR12304:SF4">
    <property type="entry name" value="URIDINE NUCLEOSIDASE"/>
    <property type="match status" value="1"/>
</dbReference>
<dbReference type="GO" id="GO:0005829">
    <property type="term" value="C:cytosol"/>
    <property type="evidence" value="ECO:0007669"/>
    <property type="project" value="TreeGrafter"/>
</dbReference>
<evidence type="ECO:0000259" key="3">
    <source>
        <dbReference type="Pfam" id="PF01156"/>
    </source>
</evidence>
<dbReference type="SUPFAM" id="SSF53590">
    <property type="entry name" value="Nucleoside hydrolase"/>
    <property type="match status" value="1"/>
</dbReference>
<sequence length="319" mass="35531">MTKIPIIIDTDPGIDDAMMLILAFANDHAFDIRLVTTSAGNISQDKTNYNTRAFLSYIGANVEIARGLESPIIYEIEEAEEVHGESGLGNVQFLTPTLPISYRTAITAMLETILKSDEKITIVSTGPLTNIAALILAHPEVKAKIERISWMGGAAVGGNVTPTAEFNAYVDPHAVEIVFRSGLPIVMSGLDVTHKAFITIDEMKNILNKDTDLTQKLNQMVEFYLKNIKKTPFHEENYDKVLHFHDVCAVMYLLKPDIFEGQDYYVEVELEGVTVGTTVVDYMEKTGKVPNVHVLYEVSREAFVKEFKKAVEIISERIS</sequence>
<dbReference type="CDD" id="cd02651">
    <property type="entry name" value="nuc_hydro_IU_UC_XIUA"/>
    <property type="match status" value="1"/>
</dbReference>
<evidence type="ECO:0000313" key="4">
    <source>
        <dbReference type="EMBL" id="RTQ91659.1"/>
    </source>
</evidence>
<organism evidence="4 5">
    <name type="scientific">Lysinibacillus telephonicus</name>
    <dbReference type="NCBI Taxonomy" id="1714840"/>
    <lineage>
        <taxon>Bacteria</taxon>
        <taxon>Bacillati</taxon>
        <taxon>Bacillota</taxon>
        <taxon>Bacilli</taxon>
        <taxon>Bacillales</taxon>
        <taxon>Bacillaceae</taxon>
        <taxon>Lysinibacillus</taxon>
    </lineage>
</organism>
<gene>
    <name evidence="4" type="ORF">EKG35_13170</name>
</gene>
<dbReference type="OrthoDB" id="9797882at2"/>
<dbReference type="GO" id="GO:0008477">
    <property type="term" value="F:purine nucleosidase activity"/>
    <property type="evidence" value="ECO:0007669"/>
    <property type="project" value="TreeGrafter"/>
</dbReference>
<dbReference type="GO" id="GO:0006152">
    <property type="term" value="P:purine nucleoside catabolic process"/>
    <property type="evidence" value="ECO:0007669"/>
    <property type="project" value="TreeGrafter"/>
</dbReference>
<keyword evidence="1 4" id="KW-0378">Hydrolase</keyword>
<keyword evidence="5" id="KW-1185">Reference proteome</keyword>
<dbReference type="RefSeq" id="WP_126294958.1">
    <property type="nucleotide sequence ID" value="NZ_CP155468.1"/>
</dbReference>
<dbReference type="PANTHER" id="PTHR12304">
    <property type="entry name" value="INOSINE-URIDINE PREFERRING NUCLEOSIDE HYDROLASE"/>
    <property type="match status" value="1"/>
</dbReference>
<dbReference type="InterPro" id="IPR001910">
    <property type="entry name" value="Inosine/uridine_hydrolase_dom"/>
</dbReference>
<dbReference type="InterPro" id="IPR036452">
    <property type="entry name" value="Ribo_hydro-like"/>
</dbReference>
<dbReference type="InterPro" id="IPR023186">
    <property type="entry name" value="IUNH"/>
</dbReference>
<comment type="caution">
    <text evidence="4">The sequence shown here is derived from an EMBL/GenBank/DDBJ whole genome shotgun (WGS) entry which is preliminary data.</text>
</comment>
<protein>
    <submittedName>
        <fullName evidence="4">Nucleoside hydrolase</fullName>
    </submittedName>
</protein>
<feature type="domain" description="Inosine/uridine-preferring nucleoside hydrolase" evidence="3">
    <location>
        <begin position="6"/>
        <end position="304"/>
    </location>
</feature>
<evidence type="ECO:0000256" key="1">
    <source>
        <dbReference type="ARBA" id="ARBA00022801"/>
    </source>
</evidence>
<keyword evidence="2" id="KW-0326">Glycosidase</keyword>
<dbReference type="Pfam" id="PF01156">
    <property type="entry name" value="IU_nuc_hydro"/>
    <property type="match status" value="1"/>
</dbReference>
<reference evidence="4 5" key="1">
    <citation type="submission" date="2018-12" db="EMBL/GenBank/DDBJ databases">
        <authorList>
            <person name="Yu L."/>
        </authorList>
    </citation>
    <scope>NUCLEOTIDE SEQUENCE [LARGE SCALE GENOMIC DNA]</scope>
    <source>
        <strain evidence="4 5">S5H2222</strain>
    </source>
</reference>
<accession>A0A3S0HJI3</accession>
<name>A0A3S0HJI3_9BACI</name>
<proteinExistence type="predicted"/>
<evidence type="ECO:0000256" key="2">
    <source>
        <dbReference type="ARBA" id="ARBA00023295"/>
    </source>
</evidence>
<evidence type="ECO:0000313" key="5">
    <source>
        <dbReference type="Proteomes" id="UP000276349"/>
    </source>
</evidence>
<dbReference type="Proteomes" id="UP000276349">
    <property type="component" value="Unassembled WGS sequence"/>
</dbReference>
<dbReference type="Gene3D" id="3.90.245.10">
    <property type="entry name" value="Ribonucleoside hydrolase-like"/>
    <property type="match status" value="1"/>
</dbReference>
<dbReference type="AlphaFoldDB" id="A0A3S0HJI3"/>